<evidence type="ECO:0000256" key="6">
    <source>
        <dbReference type="SAM" id="Phobius"/>
    </source>
</evidence>
<feature type="compositionally biased region" description="Basic and acidic residues" evidence="5">
    <location>
        <begin position="83"/>
        <end position="92"/>
    </location>
</feature>
<feature type="region of interest" description="Disordered" evidence="5">
    <location>
        <begin position="580"/>
        <end position="603"/>
    </location>
</feature>
<dbReference type="PANTHER" id="PTHR45689">
    <property type="entry name" value="I[[H]] CHANNEL, ISOFORM E"/>
    <property type="match status" value="1"/>
</dbReference>
<gene>
    <name evidence="8" type="ORF">C1SCF055_LOCUS17895</name>
</gene>
<dbReference type="PANTHER" id="PTHR45689:SF5">
    <property type="entry name" value="I[[H]] CHANNEL, ISOFORM E"/>
    <property type="match status" value="1"/>
</dbReference>
<feature type="region of interest" description="Disordered" evidence="5">
    <location>
        <begin position="1"/>
        <end position="39"/>
    </location>
</feature>
<dbReference type="InterPro" id="IPR018490">
    <property type="entry name" value="cNMP-bd_dom_sf"/>
</dbReference>
<dbReference type="Gene3D" id="1.10.287.70">
    <property type="match status" value="1"/>
</dbReference>
<keyword evidence="2 6" id="KW-0812">Transmembrane</keyword>
<sequence length="1280" mass="142729">MKKQPKRKQSSSQADLSTNSKEKKGKAAAATVCKGDLSDDDLELVENALELPIGVSKAGNKTKKKPAAAKAVAKKKPEKKKSKQSEAGEKGKKDSKKGSPTKKGNKDKGGYTDVQISPGQEKELFPEGPSEQTVLVTPTERACSPTCGGTTHGSPTSPTSEAPTAVGELAEGTWQMAKRVRELAAAETGQGRPAPGWRLLPAMDLSSSTEEEKAASLQHIGSCHGKGPGKSKQDWFEMEQYMSMMEEEGGFMPSEGSSSTERPAAHKAAATETTVLAIADTEVMENNEDDKQEEDNGIQEEHGEEENETKAGEEEEKENEDGTTKPKTAKTNKQNKLYTKPKAKASGKTPKKNMKRPASKGQDDDDEKKKETLAAKCEKWQHLGQQGKRRFAEDEEEEGEDDDQDNTEEKRHRGKARKFKKIADSGAIPDHIMQIFEKEASKHPKPRKFKSDLINKLFKEDGNGGYTMCADDPWFQQQKEMLHKKYGRDEHQGTPRDVFAYQVFHGNFDALDAAIQRGSVQQWDQDGVEFCGYRKTKAGVANEKQEATKFGGKQVQLKGSQYQALNKAFKSMSWNFSDPQQNTLPLGNGGANSSGSGKSKPIENAGLTKEMMETLAEAKNAHEKLHSTAMKLLHKCSCLDDKKEFKATVIALKDWSLKNDSILTWQELPDEQALTPTNFGVFMTEQAVATKKLNEEVEKFKEVQDLAMKCKHDFQNAGAAPPHDIVFLSSMGTSGAHKQNMHKALLGFANKGLSAVAVSYDFMHSKYLGTDMVLQCRLMPFVGSADLRGNSSHYWAFLQFMSIGRVQRGGIVELRPQVLCKVYLRTWFPVDFLIISIDIAVILMEAFVDRSVGGALRSMRFLRSLRALRLIRLLRVAKLQRELSLLANRFLSTYVFMVMRIVAALMVMLSINHIIACCWFSVGARGAQNSWIENFNLQEAGIFESYIISLHWSLTQFTPSTNNIAPANEVERLFAVFVILFAMGCFSSFVGSITATVNALRSIQATKIKQNNQVLSFFAERSVSLDLYRKVQYVIRTEKLTDDPVMERDVALLKLLPQRFRKQLHEEMYLGILMNLKFWPSGVKTREGIFLTEVCHLAMEEEVVRKFQDVFLPGTECQHAYLIEQGSSMCYTCGPLQDLTVSDDDSLCLISLWAEWQHHGRLASKLGTSRYVTLDSEKFADLALRWAGPFYRYLQIFGVLLTGAVENRSQEVGDDLTVTDMALNKEEVLALSLRAQSFDNILRKHHTYHHSEVAETSAGFSGTFVRLRSSIAKAAPRGIR</sequence>
<keyword evidence="11" id="KW-1185">Reference proteome</keyword>
<feature type="compositionally biased region" description="Acidic residues" evidence="5">
    <location>
        <begin position="393"/>
        <end position="406"/>
    </location>
</feature>
<dbReference type="GO" id="GO:0098855">
    <property type="term" value="C:HCN channel complex"/>
    <property type="evidence" value="ECO:0007669"/>
    <property type="project" value="TreeGrafter"/>
</dbReference>
<feature type="compositionally biased region" description="Basic residues" evidence="5">
    <location>
        <begin position="60"/>
        <end position="82"/>
    </location>
</feature>
<feature type="compositionally biased region" description="Basic and acidic residues" evidence="5">
    <location>
        <begin position="367"/>
        <end position="381"/>
    </location>
</feature>
<dbReference type="GO" id="GO:0003254">
    <property type="term" value="P:regulation of membrane depolarization"/>
    <property type="evidence" value="ECO:0007669"/>
    <property type="project" value="TreeGrafter"/>
</dbReference>
<feature type="region of interest" description="Disordered" evidence="5">
    <location>
        <begin position="51"/>
        <end position="167"/>
    </location>
</feature>
<proteinExistence type="predicted"/>
<dbReference type="OrthoDB" id="296870at2759"/>
<evidence type="ECO:0000313" key="10">
    <source>
        <dbReference type="EMBL" id="CAL4778259.1"/>
    </source>
</evidence>
<dbReference type="InterPro" id="IPR051413">
    <property type="entry name" value="K/Na_HCN_channel"/>
</dbReference>
<dbReference type="EMBL" id="CAMXCT010001535">
    <property type="protein sequence ID" value="CAI3990947.1"/>
    <property type="molecule type" value="Genomic_DNA"/>
</dbReference>
<evidence type="ECO:0000313" key="9">
    <source>
        <dbReference type="EMBL" id="CAL1144322.1"/>
    </source>
</evidence>
<evidence type="ECO:0000256" key="3">
    <source>
        <dbReference type="ARBA" id="ARBA00022989"/>
    </source>
</evidence>
<dbReference type="EMBL" id="CAMXCT020001535">
    <property type="protein sequence ID" value="CAL1144322.1"/>
    <property type="molecule type" value="Genomic_DNA"/>
</dbReference>
<keyword evidence="3 6" id="KW-1133">Transmembrane helix</keyword>
<feature type="domain" description="Ion transport" evidence="7">
    <location>
        <begin position="811"/>
        <end position="1002"/>
    </location>
</feature>
<evidence type="ECO:0000313" key="8">
    <source>
        <dbReference type="EMBL" id="CAI3990947.1"/>
    </source>
</evidence>
<comment type="subcellular location">
    <subcellularLocation>
        <location evidence="1">Membrane</location>
        <topology evidence="1">Multi-pass membrane protein</topology>
    </subcellularLocation>
</comment>
<evidence type="ECO:0000313" key="11">
    <source>
        <dbReference type="Proteomes" id="UP001152797"/>
    </source>
</evidence>
<feature type="compositionally biased region" description="Low complexity" evidence="5">
    <location>
        <begin position="143"/>
        <end position="160"/>
    </location>
</feature>
<dbReference type="GO" id="GO:0005249">
    <property type="term" value="F:voltage-gated potassium channel activity"/>
    <property type="evidence" value="ECO:0007669"/>
    <property type="project" value="TreeGrafter"/>
</dbReference>
<reference evidence="8" key="1">
    <citation type="submission" date="2022-10" db="EMBL/GenBank/DDBJ databases">
        <authorList>
            <person name="Chen Y."/>
            <person name="Dougan E. K."/>
            <person name="Chan C."/>
            <person name="Rhodes N."/>
            <person name="Thang M."/>
        </authorList>
    </citation>
    <scope>NUCLEOTIDE SEQUENCE</scope>
</reference>
<feature type="transmembrane region" description="Helical" evidence="6">
    <location>
        <begin position="894"/>
        <end position="922"/>
    </location>
</feature>
<keyword evidence="4 6" id="KW-0472">Membrane</keyword>
<evidence type="ECO:0000259" key="7">
    <source>
        <dbReference type="Pfam" id="PF00520"/>
    </source>
</evidence>
<dbReference type="AlphaFoldDB" id="A0A9P1CEV4"/>
<comment type="caution">
    <text evidence="8">The sequence shown here is derived from an EMBL/GenBank/DDBJ whole genome shotgun (WGS) entry which is preliminary data.</text>
</comment>
<feature type="compositionally biased region" description="Acidic residues" evidence="5">
    <location>
        <begin position="282"/>
        <end position="321"/>
    </location>
</feature>
<reference evidence="9" key="2">
    <citation type="submission" date="2024-04" db="EMBL/GenBank/DDBJ databases">
        <authorList>
            <person name="Chen Y."/>
            <person name="Shah S."/>
            <person name="Dougan E. K."/>
            <person name="Thang M."/>
            <person name="Chan C."/>
        </authorList>
    </citation>
    <scope>NUCLEOTIDE SEQUENCE [LARGE SCALE GENOMIC DNA]</scope>
</reference>
<dbReference type="EMBL" id="CAMXCT030001535">
    <property type="protein sequence ID" value="CAL4778259.1"/>
    <property type="molecule type" value="Genomic_DNA"/>
</dbReference>
<feature type="region of interest" description="Disordered" evidence="5">
    <location>
        <begin position="249"/>
        <end position="418"/>
    </location>
</feature>
<name>A0A9P1CEV4_9DINO</name>
<evidence type="ECO:0000256" key="4">
    <source>
        <dbReference type="ARBA" id="ARBA00023136"/>
    </source>
</evidence>
<feature type="transmembrane region" description="Helical" evidence="6">
    <location>
        <begin position="973"/>
        <end position="1000"/>
    </location>
</feature>
<evidence type="ECO:0000256" key="5">
    <source>
        <dbReference type="SAM" id="MobiDB-lite"/>
    </source>
</evidence>
<organism evidence="8">
    <name type="scientific">Cladocopium goreaui</name>
    <dbReference type="NCBI Taxonomy" id="2562237"/>
    <lineage>
        <taxon>Eukaryota</taxon>
        <taxon>Sar</taxon>
        <taxon>Alveolata</taxon>
        <taxon>Dinophyceae</taxon>
        <taxon>Suessiales</taxon>
        <taxon>Symbiodiniaceae</taxon>
        <taxon>Cladocopium</taxon>
    </lineage>
</organism>
<dbReference type="SUPFAM" id="SSF51206">
    <property type="entry name" value="cAMP-binding domain-like"/>
    <property type="match status" value="1"/>
</dbReference>
<feature type="compositionally biased region" description="Basic residues" evidence="5">
    <location>
        <begin position="93"/>
        <end position="103"/>
    </location>
</feature>
<dbReference type="GO" id="GO:0035725">
    <property type="term" value="P:sodium ion transmembrane transport"/>
    <property type="evidence" value="ECO:0007669"/>
    <property type="project" value="TreeGrafter"/>
</dbReference>
<dbReference type="InterPro" id="IPR005821">
    <property type="entry name" value="Ion_trans_dom"/>
</dbReference>
<evidence type="ECO:0000256" key="1">
    <source>
        <dbReference type="ARBA" id="ARBA00004141"/>
    </source>
</evidence>
<accession>A0A9P1CEV4</accession>
<protein>
    <submittedName>
        <fullName evidence="10">Cyclic nucleotide-gated olfactory channel (Cyclic nucleotide-gated cation channel 2) (Cyclic nucleotide-gated channel alpha-2) (CNG channel alpha-2) (CNG-2) (CNG2)</fullName>
    </submittedName>
</protein>
<dbReference type="Proteomes" id="UP001152797">
    <property type="component" value="Unassembled WGS sequence"/>
</dbReference>
<dbReference type="SUPFAM" id="SSF81324">
    <property type="entry name" value="Voltage-gated potassium channels"/>
    <property type="match status" value="1"/>
</dbReference>
<dbReference type="Pfam" id="PF00520">
    <property type="entry name" value="Ion_trans"/>
    <property type="match status" value="1"/>
</dbReference>
<feature type="compositionally biased region" description="Basic residues" evidence="5">
    <location>
        <begin position="339"/>
        <end position="358"/>
    </location>
</feature>
<evidence type="ECO:0000256" key="2">
    <source>
        <dbReference type="ARBA" id="ARBA00022692"/>
    </source>
</evidence>